<proteinExistence type="predicted"/>
<dbReference type="Proteomes" id="UP001168338">
    <property type="component" value="Unassembled WGS sequence"/>
</dbReference>
<accession>A0ABT8MDC6</accession>
<sequence>MAEDFEVHPIAIEKTLTELREGLMQEYAARRVPRHRRSERRSRNLCTIQRWIAGIDSLLAQINEVNREVIPAIETDLGITIHDPDLITRVLADSSIQPLFRDILAKLPEEDLPVPANDLYTLYTMPDNADALALIGDVTMRLKVLPECDEKSTHPMEPVTAANVAALCDRWRLAEHVIGFHCGPPPGDETGQQKKWILASAVLGVLYREGGADTLRRAAGLLRQCGESRH</sequence>
<protein>
    <submittedName>
        <fullName evidence="1">Uncharacterized protein</fullName>
    </submittedName>
</protein>
<name>A0ABT8MDC6_9EURY</name>
<organism evidence="1 2">
    <name type="scientific">Methanoculleus frigidifontis</name>
    <dbReference type="NCBI Taxonomy" id="2584085"/>
    <lineage>
        <taxon>Archaea</taxon>
        <taxon>Methanobacteriati</taxon>
        <taxon>Methanobacteriota</taxon>
        <taxon>Stenosarchaea group</taxon>
        <taxon>Methanomicrobia</taxon>
        <taxon>Methanomicrobiales</taxon>
        <taxon>Methanomicrobiaceae</taxon>
        <taxon>Methanoculleus</taxon>
    </lineage>
</organism>
<reference evidence="1" key="1">
    <citation type="submission" date="2019-05" db="EMBL/GenBank/DDBJ databases">
        <title>Methanoculleus sp. FWC-SCC1, a methanogenic archaeon isolated from deep marine cold seep.</title>
        <authorList>
            <person name="Chen Y.-W."/>
            <person name="Chen S.-C."/>
            <person name="Teng N.-H."/>
            <person name="Lai M.-C."/>
        </authorList>
    </citation>
    <scope>NUCLEOTIDE SEQUENCE</scope>
    <source>
        <strain evidence="1">FWC-SCC1</strain>
    </source>
</reference>
<evidence type="ECO:0000313" key="2">
    <source>
        <dbReference type="Proteomes" id="UP001168338"/>
    </source>
</evidence>
<comment type="caution">
    <text evidence="1">The sequence shown here is derived from an EMBL/GenBank/DDBJ whole genome shotgun (WGS) entry which is preliminary data.</text>
</comment>
<evidence type="ECO:0000313" key="1">
    <source>
        <dbReference type="EMBL" id="MDN7025937.1"/>
    </source>
</evidence>
<dbReference type="EMBL" id="VCYH01000011">
    <property type="protein sequence ID" value="MDN7025937.1"/>
    <property type="molecule type" value="Genomic_DNA"/>
</dbReference>
<keyword evidence="2" id="KW-1185">Reference proteome</keyword>
<dbReference type="RefSeq" id="WP_301665132.1">
    <property type="nucleotide sequence ID" value="NZ_VCYH01000011.1"/>
</dbReference>
<gene>
    <name evidence="1" type="ORF">FGU65_13765</name>
</gene>